<dbReference type="AlphaFoldDB" id="A0A418YMF4"/>
<dbReference type="GO" id="GO:0008270">
    <property type="term" value="F:zinc ion binding"/>
    <property type="evidence" value="ECO:0007669"/>
    <property type="project" value="InterPro"/>
</dbReference>
<evidence type="ECO:0000256" key="1">
    <source>
        <dbReference type="ARBA" id="ARBA00007031"/>
    </source>
</evidence>
<protein>
    <submittedName>
        <fullName evidence="3">MucR family transcriptional regulator</fullName>
    </submittedName>
</protein>
<reference evidence="3 4" key="1">
    <citation type="submission" date="2018-08" db="EMBL/GenBank/DDBJ databases">
        <title>Sphingobium sp. EO9.</title>
        <authorList>
            <person name="Park Y."/>
            <person name="Kim K.H."/>
            <person name="Jeon C.O."/>
        </authorList>
    </citation>
    <scope>NUCLEOTIDE SEQUENCE [LARGE SCALE GENOMIC DNA]</scope>
    <source>
        <strain evidence="3 4">EO9</strain>
    </source>
</reference>
<comment type="caution">
    <text evidence="3">The sequence shown here is derived from an EMBL/GenBank/DDBJ whole genome shotgun (WGS) entry which is preliminary data.</text>
</comment>
<dbReference type="Pfam" id="PF05443">
    <property type="entry name" value="ROS_MUCR"/>
    <property type="match status" value="1"/>
</dbReference>
<evidence type="ECO:0000313" key="3">
    <source>
        <dbReference type="EMBL" id="RJG52345.1"/>
    </source>
</evidence>
<proteinExistence type="inferred from homology"/>
<dbReference type="InterPro" id="IPR008807">
    <property type="entry name" value="ROS_MUCR"/>
</dbReference>
<organism evidence="3 4">
    <name type="scientific">Sphingobium terrigena</name>
    <dbReference type="NCBI Taxonomy" id="2304063"/>
    <lineage>
        <taxon>Bacteria</taxon>
        <taxon>Pseudomonadati</taxon>
        <taxon>Pseudomonadota</taxon>
        <taxon>Alphaproteobacteria</taxon>
        <taxon>Sphingomonadales</taxon>
        <taxon>Sphingomonadaceae</taxon>
        <taxon>Sphingobium</taxon>
    </lineage>
</organism>
<dbReference type="RefSeq" id="WP_119749675.1">
    <property type="nucleotide sequence ID" value="NZ_QVRA01000028.1"/>
</dbReference>
<evidence type="ECO:0000313" key="4">
    <source>
        <dbReference type="Proteomes" id="UP000283469"/>
    </source>
</evidence>
<dbReference type="EMBL" id="QVRA01000028">
    <property type="protein sequence ID" value="RJG52345.1"/>
    <property type="molecule type" value="Genomic_DNA"/>
</dbReference>
<dbReference type="GO" id="GO:0003677">
    <property type="term" value="F:DNA binding"/>
    <property type="evidence" value="ECO:0007669"/>
    <property type="project" value="InterPro"/>
</dbReference>
<name>A0A418YMF4_9SPHN</name>
<gene>
    <name evidence="3" type="ORF">D0Z70_20405</name>
</gene>
<dbReference type="InterPro" id="IPR041920">
    <property type="entry name" value="ROS/MUCR_sf"/>
</dbReference>
<dbReference type="OrthoDB" id="9809693at2"/>
<dbReference type="Proteomes" id="UP000283469">
    <property type="component" value="Unassembled WGS sequence"/>
</dbReference>
<comment type="similarity">
    <text evidence="1">Belongs to the ros/MucR family.</text>
</comment>
<dbReference type="GO" id="GO:0006355">
    <property type="term" value="P:regulation of DNA-templated transcription"/>
    <property type="evidence" value="ECO:0007669"/>
    <property type="project" value="InterPro"/>
</dbReference>
<dbReference type="Gene3D" id="1.10.10.1550">
    <property type="entry name" value="ROS/MUCR transcriptional regulator protein"/>
    <property type="match status" value="1"/>
</dbReference>
<keyword evidence="4" id="KW-1185">Reference proteome</keyword>
<feature type="compositionally biased region" description="Basic residues" evidence="2">
    <location>
        <begin position="125"/>
        <end position="136"/>
    </location>
</feature>
<feature type="compositionally biased region" description="Basic residues" evidence="2">
    <location>
        <begin position="149"/>
        <end position="161"/>
    </location>
</feature>
<sequence>MNDTTDSTLDLLALTADIVSAHVANNSVAVGDLPVLIANVHGSLAGLGAGPVPVAEEQQKPAVSVRTSIKPDFIVCLEDGKKLKMLKRHLMTHYQLTPDAYRAKWKLPADYPMVAPNYAEQRRSLAKKIGLGRKGRGTGPLPAPVTPAPKRRGRKPKATAS</sequence>
<feature type="region of interest" description="Disordered" evidence="2">
    <location>
        <begin position="125"/>
        <end position="161"/>
    </location>
</feature>
<accession>A0A418YMF4</accession>
<evidence type="ECO:0000256" key="2">
    <source>
        <dbReference type="SAM" id="MobiDB-lite"/>
    </source>
</evidence>